<proteinExistence type="predicted"/>
<dbReference type="Proteomes" id="UP001176941">
    <property type="component" value="Chromosome 33"/>
</dbReference>
<evidence type="ECO:0000313" key="2">
    <source>
        <dbReference type="EMBL" id="CAI9172956.1"/>
    </source>
</evidence>
<accession>A0ABN8ZJ00</accession>
<evidence type="ECO:0000256" key="1">
    <source>
        <dbReference type="SAM" id="MobiDB-lite"/>
    </source>
</evidence>
<keyword evidence="3" id="KW-1185">Reference proteome</keyword>
<sequence length="126" mass="13699">MQKGYRSPRPARGQFTVRLPQGLVRLPPQCARPSRDPPPRRAWGPNTCQVSSKPAPATGQVLEQGLPPHHCPAPPAHLEPIWALLPASTSPFALGLSTSRLSCNNTEARFQVDAPHVRPLFSLSLC</sequence>
<dbReference type="EMBL" id="OX459969">
    <property type="protein sequence ID" value="CAI9172956.1"/>
    <property type="molecule type" value="Genomic_DNA"/>
</dbReference>
<evidence type="ECO:0000313" key="3">
    <source>
        <dbReference type="Proteomes" id="UP001176941"/>
    </source>
</evidence>
<organism evidence="2 3">
    <name type="scientific">Rangifer tarandus platyrhynchus</name>
    <name type="common">Svalbard reindeer</name>
    <dbReference type="NCBI Taxonomy" id="3082113"/>
    <lineage>
        <taxon>Eukaryota</taxon>
        <taxon>Metazoa</taxon>
        <taxon>Chordata</taxon>
        <taxon>Craniata</taxon>
        <taxon>Vertebrata</taxon>
        <taxon>Euteleostomi</taxon>
        <taxon>Mammalia</taxon>
        <taxon>Eutheria</taxon>
        <taxon>Laurasiatheria</taxon>
        <taxon>Artiodactyla</taxon>
        <taxon>Ruminantia</taxon>
        <taxon>Pecora</taxon>
        <taxon>Cervidae</taxon>
        <taxon>Odocoileinae</taxon>
        <taxon>Rangifer</taxon>
    </lineage>
</organism>
<reference evidence="2" key="1">
    <citation type="submission" date="2023-04" db="EMBL/GenBank/DDBJ databases">
        <authorList>
            <consortium name="ELIXIR-Norway"/>
        </authorList>
    </citation>
    <scope>NUCLEOTIDE SEQUENCE [LARGE SCALE GENOMIC DNA]</scope>
</reference>
<gene>
    <name evidence="2" type="ORF">MRATA1EN1_LOCUS21918</name>
</gene>
<name>A0ABN8ZJ00_RANTA</name>
<feature type="region of interest" description="Disordered" evidence="1">
    <location>
        <begin position="21"/>
        <end position="60"/>
    </location>
</feature>
<protein>
    <submittedName>
        <fullName evidence="2">Uncharacterized protein</fullName>
    </submittedName>
</protein>